<organism evidence="5 6">
    <name type="scientific">Pelagomonas calceolata</name>
    <dbReference type="NCBI Taxonomy" id="35677"/>
    <lineage>
        <taxon>Eukaryota</taxon>
        <taxon>Sar</taxon>
        <taxon>Stramenopiles</taxon>
        <taxon>Ochrophyta</taxon>
        <taxon>Pelagophyceae</taxon>
        <taxon>Pelagomonadales</taxon>
        <taxon>Pelagomonadaceae</taxon>
        <taxon>Pelagomonas</taxon>
    </lineage>
</organism>
<dbReference type="EC" id="3.1.1.47" evidence="1"/>
<keyword evidence="3" id="KW-0442">Lipid degradation</keyword>
<evidence type="ECO:0000256" key="2">
    <source>
        <dbReference type="ARBA" id="ARBA00022801"/>
    </source>
</evidence>
<accession>A0A8J2WWU0</accession>
<dbReference type="Gene3D" id="3.40.50.1820">
    <property type="entry name" value="alpha/beta hydrolase"/>
    <property type="match status" value="1"/>
</dbReference>
<dbReference type="InterPro" id="IPR029058">
    <property type="entry name" value="AB_hydrolase_fold"/>
</dbReference>
<keyword evidence="6" id="KW-1185">Reference proteome</keyword>
<dbReference type="Proteomes" id="UP000789595">
    <property type="component" value="Unassembled WGS sequence"/>
</dbReference>
<keyword evidence="4" id="KW-0443">Lipid metabolism</keyword>
<dbReference type="PANTHER" id="PTHR10272:SF0">
    <property type="entry name" value="PLATELET-ACTIVATING FACTOR ACETYLHYDROLASE"/>
    <property type="match status" value="1"/>
</dbReference>
<comment type="caution">
    <text evidence="5">The sequence shown here is derived from an EMBL/GenBank/DDBJ whole genome shotgun (WGS) entry which is preliminary data.</text>
</comment>
<gene>
    <name evidence="5" type="ORF">PECAL_2P21000</name>
</gene>
<proteinExistence type="predicted"/>
<dbReference type="GO" id="GO:0003847">
    <property type="term" value="F:1-alkyl-2-acetylglycerophosphocholine esterase activity"/>
    <property type="evidence" value="ECO:0007669"/>
    <property type="project" value="UniProtKB-EC"/>
</dbReference>
<evidence type="ECO:0000256" key="1">
    <source>
        <dbReference type="ARBA" id="ARBA00013201"/>
    </source>
</evidence>
<evidence type="ECO:0000313" key="5">
    <source>
        <dbReference type="EMBL" id="CAH0368995.1"/>
    </source>
</evidence>
<dbReference type="PANTHER" id="PTHR10272">
    <property type="entry name" value="PLATELET-ACTIVATING FACTOR ACETYLHYDROLASE"/>
    <property type="match status" value="1"/>
</dbReference>
<evidence type="ECO:0000256" key="3">
    <source>
        <dbReference type="ARBA" id="ARBA00022963"/>
    </source>
</evidence>
<reference evidence="5" key="1">
    <citation type="submission" date="2021-11" db="EMBL/GenBank/DDBJ databases">
        <authorList>
            <consortium name="Genoscope - CEA"/>
            <person name="William W."/>
        </authorList>
    </citation>
    <scope>NUCLEOTIDE SEQUENCE</scope>
</reference>
<dbReference type="GO" id="GO:0016042">
    <property type="term" value="P:lipid catabolic process"/>
    <property type="evidence" value="ECO:0007669"/>
    <property type="project" value="UniProtKB-KW"/>
</dbReference>
<evidence type="ECO:0000256" key="4">
    <source>
        <dbReference type="ARBA" id="ARBA00023098"/>
    </source>
</evidence>
<dbReference type="Pfam" id="PF03403">
    <property type="entry name" value="PAF-AH_p_II"/>
    <property type="match status" value="1"/>
</dbReference>
<keyword evidence="2" id="KW-0378">Hydrolase</keyword>
<evidence type="ECO:0000313" key="6">
    <source>
        <dbReference type="Proteomes" id="UP000789595"/>
    </source>
</evidence>
<dbReference type="OrthoDB" id="2363873at2759"/>
<dbReference type="SUPFAM" id="SSF53474">
    <property type="entry name" value="alpha/beta-Hydrolases"/>
    <property type="match status" value="1"/>
</dbReference>
<name>A0A8J2WWU0_9STRA</name>
<protein>
    <recommendedName>
        <fullName evidence="1">1-alkyl-2-acetylglycerophosphocholine esterase</fullName>
        <ecNumber evidence="1">3.1.1.47</ecNumber>
    </recommendedName>
</protein>
<sequence length="384" mass="40514">MPLPDPTGPHRVGVIEADVPARTDAGCVPVVVYYPAIDEPDAPPSTALCGATSSEPEQLRWLDARYAAALGKSHLTGTLGAWSAGALMGNLGPAATNYEVVRAAVGADAKPPPAGGWPVAVFSHSLTGWRHVNSSLCAELASHGAVVIHMEHADGTACLCTSSEDGRVLAEYVDWAREKTEELKQSTDDVGAALEAWRRAQVARRVVEIAAALDGLEKICARVHRGGAFARTASNVAVMGQSFGGAAAVACLRESRFSHCCIYDPWLDGVGPHRHPLPDADYQGKFSPALKRLALWSCGASPLQESCGANWDSIMAKAGGVGVRHHEEKAGHFAQTDAPVVFEQGPLSSIYSALVSKADQSSDSETLLRRCLEQTVAELSSLYA</sequence>
<dbReference type="EMBL" id="CAKKNE010000002">
    <property type="protein sequence ID" value="CAH0368995.1"/>
    <property type="molecule type" value="Genomic_DNA"/>
</dbReference>
<dbReference type="AlphaFoldDB" id="A0A8J2WWU0"/>